<dbReference type="Proteomes" id="UP000664056">
    <property type="component" value="Unassembled WGS sequence"/>
</dbReference>
<reference evidence="1" key="1">
    <citation type="submission" date="2021-03" db="EMBL/GenBank/DDBJ databases">
        <title>Study of the foodborne Vibrio vulnificus isolates from China.</title>
        <authorList>
            <person name="Zheng Z."/>
            <person name="Ye L."/>
        </authorList>
    </citation>
    <scope>NUCLEOTIDE SEQUENCE</scope>
    <source>
        <strain evidence="1">Vv1582</strain>
    </source>
</reference>
<dbReference type="AlphaFoldDB" id="A0AAW4HJX1"/>
<proteinExistence type="predicted"/>
<feature type="non-terminal residue" evidence="1">
    <location>
        <position position="1"/>
    </location>
</feature>
<sequence length="88" mass="9862">VEGRTRDEMEKQLEDWMELADSDEVPPFLLLLSRSFTTSASDTAGAKEAIERLVKGNRVEETLSPLPDDSQVYEQKLKSMEAEDLSAS</sequence>
<feature type="non-terminal residue" evidence="1">
    <location>
        <position position="88"/>
    </location>
</feature>
<name>A0AAW4HJX1_VIBVL</name>
<accession>A0AAW4HJX1</accession>
<organism evidence="1 2">
    <name type="scientific">Vibrio vulnificus</name>
    <dbReference type="NCBI Taxonomy" id="672"/>
    <lineage>
        <taxon>Bacteria</taxon>
        <taxon>Pseudomonadati</taxon>
        <taxon>Pseudomonadota</taxon>
        <taxon>Gammaproteobacteria</taxon>
        <taxon>Vibrionales</taxon>
        <taxon>Vibrionaceae</taxon>
        <taxon>Vibrio</taxon>
    </lineage>
</organism>
<dbReference type="EMBL" id="JAFKOQ010000205">
    <property type="protein sequence ID" value="MBN8124778.1"/>
    <property type="molecule type" value="Genomic_DNA"/>
</dbReference>
<comment type="caution">
    <text evidence="1">The sequence shown here is derived from an EMBL/GenBank/DDBJ whole genome shotgun (WGS) entry which is preliminary data.</text>
</comment>
<gene>
    <name evidence="1" type="ORF">J0J18_24105</name>
</gene>
<protein>
    <submittedName>
        <fullName evidence="1">Uncharacterized protein</fullName>
    </submittedName>
</protein>
<evidence type="ECO:0000313" key="2">
    <source>
        <dbReference type="Proteomes" id="UP000664056"/>
    </source>
</evidence>
<evidence type="ECO:0000313" key="1">
    <source>
        <dbReference type="EMBL" id="MBN8124778.1"/>
    </source>
</evidence>
<dbReference type="RefSeq" id="WP_206623309.1">
    <property type="nucleotide sequence ID" value="NZ_JAFKOQ010000205.1"/>
</dbReference>